<dbReference type="InterPro" id="IPR020846">
    <property type="entry name" value="MFS_dom"/>
</dbReference>
<evidence type="ECO:0000256" key="2">
    <source>
        <dbReference type="ARBA" id="ARBA00022448"/>
    </source>
</evidence>
<evidence type="ECO:0000256" key="6">
    <source>
        <dbReference type="SAM" id="Phobius"/>
    </source>
</evidence>
<dbReference type="GO" id="GO:0016020">
    <property type="term" value="C:membrane"/>
    <property type="evidence" value="ECO:0007669"/>
    <property type="project" value="UniProtKB-SubCell"/>
</dbReference>
<dbReference type="PANTHER" id="PTHR23511:SF34">
    <property type="entry name" value="SYNAPTIC VESICLE GLYCOPROTEIN 2"/>
    <property type="match status" value="1"/>
</dbReference>
<organism evidence="8">
    <name type="scientific">mine drainage metagenome</name>
    <dbReference type="NCBI Taxonomy" id="410659"/>
    <lineage>
        <taxon>unclassified sequences</taxon>
        <taxon>metagenomes</taxon>
        <taxon>ecological metagenomes</taxon>
    </lineage>
</organism>
<gene>
    <name evidence="8" type="ORF">B1A_03158</name>
</gene>
<reference evidence="8" key="2">
    <citation type="journal article" date="2014" name="ISME J.">
        <title>Microbial stratification in low pH oxic and suboxic macroscopic growths along an acid mine drainage.</title>
        <authorList>
            <person name="Mendez-Garcia C."/>
            <person name="Mesa V."/>
            <person name="Sprenger R.R."/>
            <person name="Richter M."/>
            <person name="Diez M.S."/>
            <person name="Solano J."/>
            <person name="Bargiela R."/>
            <person name="Golyshina O.V."/>
            <person name="Manteca A."/>
            <person name="Ramos J.L."/>
            <person name="Gallego J.R."/>
            <person name="Llorente I."/>
            <person name="Martins Dos Santos V.A."/>
            <person name="Jensen O.N."/>
            <person name="Pelaez A.I."/>
            <person name="Sanchez J."/>
            <person name="Ferrer M."/>
        </authorList>
    </citation>
    <scope>NUCLEOTIDE SEQUENCE</scope>
</reference>
<feature type="non-terminal residue" evidence="8">
    <location>
        <position position="133"/>
    </location>
</feature>
<evidence type="ECO:0000313" key="8">
    <source>
        <dbReference type="EMBL" id="EQD77005.1"/>
    </source>
</evidence>
<evidence type="ECO:0000256" key="3">
    <source>
        <dbReference type="ARBA" id="ARBA00022692"/>
    </source>
</evidence>
<dbReference type="AlphaFoldDB" id="T1D3V1"/>
<dbReference type="GO" id="GO:0022857">
    <property type="term" value="F:transmembrane transporter activity"/>
    <property type="evidence" value="ECO:0007669"/>
    <property type="project" value="InterPro"/>
</dbReference>
<evidence type="ECO:0000256" key="1">
    <source>
        <dbReference type="ARBA" id="ARBA00004141"/>
    </source>
</evidence>
<dbReference type="PANTHER" id="PTHR23511">
    <property type="entry name" value="SYNAPTIC VESICLE GLYCOPROTEIN 2"/>
    <property type="match status" value="1"/>
</dbReference>
<dbReference type="PROSITE" id="PS50850">
    <property type="entry name" value="MFS"/>
    <property type="match status" value="1"/>
</dbReference>
<dbReference type="Gene3D" id="1.20.1250.20">
    <property type="entry name" value="MFS general substrate transporter like domains"/>
    <property type="match status" value="1"/>
</dbReference>
<dbReference type="SUPFAM" id="SSF103473">
    <property type="entry name" value="MFS general substrate transporter"/>
    <property type="match status" value="1"/>
</dbReference>
<dbReference type="EMBL" id="AUZX01002327">
    <property type="protein sequence ID" value="EQD77005.1"/>
    <property type="molecule type" value="Genomic_DNA"/>
</dbReference>
<reference evidence="8" key="1">
    <citation type="submission" date="2013-08" db="EMBL/GenBank/DDBJ databases">
        <authorList>
            <person name="Mendez C."/>
            <person name="Richter M."/>
            <person name="Ferrer M."/>
            <person name="Sanchez J."/>
        </authorList>
    </citation>
    <scope>NUCLEOTIDE SEQUENCE</scope>
</reference>
<dbReference type="InterPro" id="IPR005828">
    <property type="entry name" value="MFS_sugar_transport-like"/>
</dbReference>
<feature type="non-terminal residue" evidence="8">
    <location>
        <position position="1"/>
    </location>
</feature>
<comment type="subcellular location">
    <subcellularLocation>
        <location evidence="1">Membrane</location>
        <topology evidence="1">Multi-pass membrane protein</topology>
    </subcellularLocation>
</comment>
<sequence>AILIRLLMTTSNIENDILDPLNDSGFKRSHIKTMFIAGMGFFTDAYLLFILTVASPILASKYGFGLSGILGTTNLLGYVVPNTSIIEGGISSAVLFGAFFGALFFGHISDRWGRKKVYGLELGIMIVFTLISA</sequence>
<evidence type="ECO:0000259" key="7">
    <source>
        <dbReference type="PROSITE" id="PS50850"/>
    </source>
</evidence>
<accession>T1D3V1</accession>
<name>T1D3V1_9ZZZZ</name>
<evidence type="ECO:0000256" key="4">
    <source>
        <dbReference type="ARBA" id="ARBA00022989"/>
    </source>
</evidence>
<protein>
    <submittedName>
        <fullName evidence="8">General substrate transporter</fullName>
    </submittedName>
</protein>
<dbReference type="Pfam" id="PF00083">
    <property type="entry name" value="Sugar_tr"/>
    <property type="match status" value="1"/>
</dbReference>
<feature type="transmembrane region" description="Helical" evidence="6">
    <location>
        <begin position="79"/>
        <end position="105"/>
    </location>
</feature>
<feature type="domain" description="Major facilitator superfamily (MFS) profile" evidence="7">
    <location>
        <begin position="33"/>
        <end position="133"/>
    </location>
</feature>
<keyword evidence="2" id="KW-0813">Transport</keyword>
<comment type="caution">
    <text evidence="8">The sequence shown here is derived from an EMBL/GenBank/DDBJ whole genome shotgun (WGS) entry which is preliminary data.</text>
</comment>
<evidence type="ECO:0000256" key="5">
    <source>
        <dbReference type="ARBA" id="ARBA00023136"/>
    </source>
</evidence>
<feature type="transmembrane region" description="Helical" evidence="6">
    <location>
        <begin position="34"/>
        <end position="59"/>
    </location>
</feature>
<dbReference type="InterPro" id="IPR036259">
    <property type="entry name" value="MFS_trans_sf"/>
</dbReference>
<keyword evidence="3 6" id="KW-0812">Transmembrane</keyword>
<keyword evidence="5 6" id="KW-0472">Membrane</keyword>
<keyword evidence="4 6" id="KW-1133">Transmembrane helix</keyword>
<proteinExistence type="predicted"/>